<feature type="compositionally biased region" description="Polar residues" evidence="1">
    <location>
        <begin position="439"/>
        <end position="460"/>
    </location>
</feature>
<reference evidence="4 5" key="1">
    <citation type="submission" date="2014-02" db="EMBL/GenBank/DDBJ databases">
        <title>The genome sequence of the entomopathogenic fungus Metarhizium robertsii ARSEF 2575.</title>
        <authorList>
            <person name="Giuliano Garisto Donzelli B."/>
            <person name="Roe B.A."/>
            <person name="Macmil S.L."/>
            <person name="Krasnoff S.B."/>
            <person name="Gibson D.M."/>
        </authorList>
    </citation>
    <scope>NUCLEOTIDE SEQUENCE [LARGE SCALE GENOMIC DNA]</scope>
    <source>
        <strain evidence="4 5">ARSEF 2575</strain>
    </source>
</reference>
<dbReference type="Pfam" id="PF15288">
    <property type="entry name" value="zf-CCHC_6"/>
    <property type="match status" value="1"/>
</dbReference>
<dbReference type="OrthoDB" id="1421156at2759"/>
<gene>
    <name evidence="4" type="ORF">X797_012449</name>
</gene>
<comment type="caution">
    <text evidence="4">The sequence shown here is derived from an EMBL/GenBank/DDBJ whole genome shotgun (WGS) entry which is preliminary data.</text>
</comment>
<dbReference type="InterPro" id="IPR052579">
    <property type="entry name" value="Zinc_finger_SWIM"/>
</dbReference>
<proteinExistence type="predicted"/>
<dbReference type="HOGENOM" id="CLU_013727_3_1_1"/>
<feature type="region of interest" description="Disordered" evidence="1">
    <location>
        <begin position="438"/>
        <end position="462"/>
    </location>
</feature>
<evidence type="ECO:0000256" key="1">
    <source>
        <dbReference type="SAM" id="MobiDB-lite"/>
    </source>
</evidence>
<evidence type="ECO:0000313" key="5">
    <source>
        <dbReference type="Proteomes" id="UP000030151"/>
    </source>
</evidence>
<dbReference type="Proteomes" id="UP000030151">
    <property type="component" value="Unassembled WGS sequence"/>
</dbReference>
<dbReference type="AlphaFoldDB" id="A0A014QPB5"/>
<dbReference type="InterPro" id="IPR018289">
    <property type="entry name" value="MULE_transposase_dom"/>
</dbReference>
<feature type="domain" description="Zinc knuckle" evidence="3">
    <location>
        <begin position="362"/>
        <end position="383"/>
    </location>
</feature>
<sequence length="597" mass="68628">MPLFEMIGFDACQRSFCIAFAFLSGETEDDYEWVLGRLRSLYTSCNIRLPSVILTDRCLACINASKLVFCNAVSLLCLWHANKAVLAHCLPIFTAQERLLAKLSSIQITDKEVSSRWKEFYTGWHGIISSSTESDYKDRLAAFEKKYIPDHVEEVAYIKEVWLEPYKEKLVKAWVDLHAHFGNVVTSRVEGIHALIKAYLKTSQLDLFEAWRTIRHAILNQLYELTYHQSYQQTQMPLGLSGSLYSAVRGWVSFEALRKVDEQRELIYKDDSPALRPCTGKFTPSYGLPCVHRIKELLDAKQPLSLEEFHTQWHYKRDGQPIHLIEPQRIERRKENPRVAESSTQRCASAFEEVNHQRRPPKCSSCGGVGHTRVSKSCPNRYQGLLSEPAVVEPASDITTTSQTTEQIVGRADDQLLSQPQAVHRALSPAQSVIEVANAASSSQPVSQDMSPQTSPQASPQYRYDSPEAIYRRYTASRRKWYDCQSHRSKRTDRLYRKAMGLPPRYKKADYNWCLDWKEMGQLCKTTGKPRKWTKEEMTAYIDWSRAEDQRVDAIVANEIKHNPQERTRRGFGAIWRQIEQDSREQQALHGTITPNA</sequence>
<evidence type="ECO:0000313" key="4">
    <source>
        <dbReference type="EMBL" id="EXU94480.1"/>
    </source>
</evidence>
<name>A0A014QPB5_9HYPO</name>
<accession>A0A014QPB5</accession>
<dbReference type="InterPro" id="IPR041670">
    <property type="entry name" value="Znf-CCHC_6"/>
</dbReference>
<dbReference type="PANTHER" id="PTHR31569">
    <property type="entry name" value="SWIM-TYPE DOMAIN-CONTAINING PROTEIN"/>
    <property type="match status" value="1"/>
</dbReference>
<dbReference type="EMBL" id="JELW01000316">
    <property type="protein sequence ID" value="EXU94480.1"/>
    <property type="molecule type" value="Genomic_DNA"/>
</dbReference>
<evidence type="ECO:0000259" key="3">
    <source>
        <dbReference type="Pfam" id="PF15288"/>
    </source>
</evidence>
<feature type="domain" description="MULE transposase" evidence="2">
    <location>
        <begin position="1"/>
        <end position="83"/>
    </location>
</feature>
<organism evidence="4 5">
    <name type="scientific">Metarhizium robertsii</name>
    <dbReference type="NCBI Taxonomy" id="568076"/>
    <lineage>
        <taxon>Eukaryota</taxon>
        <taxon>Fungi</taxon>
        <taxon>Dikarya</taxon>
        <taxon>Ascomycota</taxon>
        <taxon>Pezizomycotina</taxon>
        <taxon>Sordariomycetes</taxon>
        <taxon>Hypocreomycetidae</taxon>
        <taxon>Hypocreales</taxon>
        <taxon>Clavicipitaceae</taxon>
        <taxon>Metarhizium</taxon>
    </lineage>
</organism>
<dbReference type="PANTHER" id="PTHR31569:SF4">
    <property type="entry name" value="SWIM-TYPE DOMAIN-CONTAINING PROTEIN"/>
    <property type="match status" value="1"/>
</dbReference>
<evidence type="ECO:0000259" key="2">
    <source>
        <dbReference type="Pfam" id="PF10551"/>
    </source>
</evidence>
<dbReference type="Pfam" id="PF10551">
    <property type="entry name" value="MULE"/>
    <property type="match status" value="1"/>
</dbReference>
<protein>
    <submittedName>
        <fullName evidence="4">MULE transposase domain protein</fullName>
    </submittedName>
</protein>